<feature type="compositionally biased region" description="Polar residues" evidence="1">
    <location>
        <begin position="79"/>
        <end position="99"/>
    </location>
</feature>
<accession>A0A8S4A2C0</accession>
<feature type="region of interest" description="Disordered" evidence="1">
    <location>
        <begin position="356"/>
        <end position="383"/>
    </location>
</feature>
<feature type="non-terminal residue" evidence="2">
    <location>
        <position position="714"/>
    </location>
</feature>
<feature type="region of interest" description="Disordered" evidence="1">
    <location>
        <begin position="612"/>
        <end position="669"/>
    </location>
</feature>
<dbReference type="AlphaFoldDB" id="A0A8S4A2C0"/>
<feature type="compositionally biased region" description="Low complexity" evidence="1">
    <location>
        <begin position="623"/>
        <end position="640"/>
    </location>
</feature>
<evidence type="ECO:0000313" key="3">
    <source>
        <dbReference type="Proteomes" id="UP000678393"/>
    </source>
</evidence>
<feature type="region of interest" description="Disordered" evidence="1">
    <location>
        <begin position="56"/>
        <end position="130"/>
    </location>
</feature>
<gene>
    <name evidence="2" type="ORF">CUNI_LOCUS21581</name>
</gene>
<name>A0A8S4A2C0_9EUPU</name>
<feature type="compositionally biased region" description="Low complexity" evidence="1">
    <location>
        <begin position="449"/>
        <end position="461"/>
    </location>
</feature>
<reference evidence="2" key="1">
    <citation type="submission" date="2021-04" db="EMBL/GenBank/DDBJ databases">
        <authorList>
            <consortium name="Molecular Ecology Group"/>
        </authorList>
    </citation>
    <scope>NUCLEOTIDE SEQUENCE</scope>
</reference>
<evidence type="ECO:0000256" key="1">
    <source>
        <dbReference type="SAM" id="MobiDB-lite"/>
    </source>
</evidence>
<feature type="compositionally biased region" description="Polar residues" evidence="1">
    <location>
        <begin position="469"/>
        <end position="489"/>
    </location>
</feature>
<keyword evidence="3" id="KW-1185">Reference proteome</keyword>
<proteinExistence type="predicted"/>
<evidence type="ECO:0000313" key="2">
    <source>
        <dbReference type="EMBL" id="CAG5136023.1"/>
    </source>
</evidence>
<dbReference type="EMBL" id="CAJHNH020008480">
    <property type="protein sequence ID" value="CAG5136023.1"/>
    <property type="molecule type" value="Genomic_DNA"/>
</dbReference>
<feature type="region of interest" description="Disordered" evidence="1">
    <location>
        <begin position="414"/>
        <end position="509"/>
    </location>
</feature>
<feature type="compositionally biased region" description="Low complexity" evidence="1">
    <location>
        <begin position="357"/>
        <end position="376"/>
    </location>
</feature>
<feature type="compositionally biased region" description="Polar residues" evidence="1">
    <location>
        <begin position="114"/>
        <end position="123"/>
    </location>
</feature>
<feature type="compositionally biased region" description="Polar residues" evidence="1">
    <location>
        <begin position="209"/>
        <end position="232"/>
    </location>
</feature>
<feature type="compositionally biased region" description="Basic and acidic residues" evidence="1">
    <location>
        <begin position="495"/>
        <end position="504"/>
    </location>
</feature>
<feature type="region of interest" description="Disordered" evidence="1">
    <location>
        <begin position="195"/>
        <end position="317"/>
    </location>
</feature>
<comment type="caution">
    <text evidence="2">The sequence shown here is derived from an EMBL/GenBank/DDBJ whole genome shotgun (WGS) entry which is preliminary data.</text>
</comment>
<sequence>FVSPQWNYCSKHLRRLWSTFTLTQESITEEMTFAHAPRTMSSHNCHMISSLQVVRSNVQPPRPSKSENGTKSPKELLKSHNNFSPRTSLSTIASSVSQKASEEKDKRRSITKPGEQTESSRLESSAPKYVTRTRPTYFKATLSSKNRISRGSDVNADATFVVDKPQSSAHQRVRPQGRMMGSKLAIYASTPNLIAGLDDDDDDEEPKQKAQTPDHFSSTSNLRMLSDLSQSVPDVKDADSSTDSSSGGGGTKPSNKTLVGGRTRARLSVPVTDKQLMPPPQSVPASSRTISSITFALNRRDIKEPKTSTARRKSATSELTLDQAKSILLGKSGVLGGSSKPTDVTSPAGAVRAVRNSRGSLSSDQSSLSALTSSSSPPVFDSELAHTNPIQLAVAEEIENTANMLRHQKSVGIISSEHSRARSSDLEASPLDLPERDQPHKHSLSSKLQQPPSTTVSSSQPNLGLPASKSFQQTLTSRVSADPILSSSEENSDSVFHEYQETDSKNSPSVKVRIAQYQSHNPAREVPVQNCSLHRRILPASPNMATLPADNSQPDVSVSSCQLALNNFRSQLESVKDLFTQVDGRTDEHSQEILAMMGQVFHEAKDVITDLASRTPGPSQKNPGGLSLQLQPSSVPQSSQTETFQAPPLDGASLDGCKTSSSTVNGRPEEAIQGNRGAILTATKDLLQPLVSQLSQDLSEGIWKLIRERVDETF</sequence>
<dbReference type="Proteomes" id="UP000678393">
    <property type="component" value="Unassembled WGS sequence"/>
</dbReference>
<feature type="compositionally biased region" description="Polar residues" evidence="1">
    <location>
        <begin position="283"/>
        <end position="295"/>
    </location>
</feature>
<protein>
    <submittedName>
        <fullName evidence="2">Uncharacterized protein</fullName>
    </submittedName>
</protein>
<organism evidence="2 3">
    <name type="scientific">Candidula unifasciata</name>
    <dbReference type="NCBI Taxonomy" id="100452"/>
    <lineage>
        <taxon>Eukaryota</taxon>
        <taxon>Metazoa</taxon>
        <taxon>Spiralia</taxon>
        <taxon>Lophotrochozoa</taxon>
        <taxon>Mollusca</taxon>
        <taxon>Gastropoda</taxon>
        <taxon>Heterobranchia</taxon>
        <taxon>Euthyneura</taxon>
        <taxon>Panpulmonata</taxon>
        <taxon>Eupulmonata</taxon>
        <taxon>Stylommatophora</taxon>
        <taxon>Helicina</taxon>
        <taxon>Helicoidea</taxon>
        <taxon>Geomitridae</taxon>
        <taxon>Candidula</taxon>
    </lineage>
</organism>